<evidence type="ECO:0000313" key="1">
    <source>
        <dbReference type="EMBL" id="MXP77373.1"/>
    </source>
</evidence>
<dbReference type="EMBL" id="WUQX01000001">
    <property type="protein sequence ID" value="MXP77373.1"/>
    <property type="molecule type" value="Genomic_DNA"/>
</dbReference>
<proteinExistence type="predicted"/>
<sequence length="60" mass="6786">MADLSVLDLQNLRHLIGGYSTCHCKLQDYASQAQDPEVKKLFQDAANSAMKNKQDLMKFL</sequence>
<dbReference type="Proteomes" id="UP000460412">
    <property type="component" value="Unassembled WGS sequence"/>
</dbReference>
<evidence type="ECO:0000313" key="2">
    <source>
        <dbReference type="Proteomes" id="UP000460412"/>
    </source>
</evidence>
<name>A0A7X3MJ59_9FIRM</name>
<organism evidence="1 2">
    <name type="scientific">Sporofaciens musculi</name>
    <dbReference type="NCBI Taxonomy" id="2681861"/>
    <lineage>
        <taxon>Bacteria</taxon>
        <taxon>Bacillati</taxon>
        <taxon>Bacillota</taxon>
        <taxon>Clostridia</taxon>
        <taxon>Lachnospirales</taxon>
        <taxon>Lachnospiraceae</taxon>
        <taxon>Sporofaciens</taxon>
    </lineage>
</organism>
<comment type="caution">
    <text evidence="1">The sequence shown here is derived from an EMBL/GenBank/DDBJ whole genome shotgun (WGS) entry which is preliminary data.</text>
</comment>
<reference evidence="1 2" key="1">
    <citation type="submission" date="2019-12" db="EMBL/GenBank/DDBJ databases">
        <title>Sporaefaciens musculi gen. nov., sp. nov., a novel bacterium isolated from the caecum of an obese mouse.</title>
        <authorList>
            <person name="Rasmussen T.S."/>
            <person name="Streidl T."/>
            <person name="Hitch T.C.A."/>
            <person name="Wortmann E."/>
            <person name="Deptula P."/>
            <person name="Hansen M."/>
            <person name="Nielsen D.S."/>
            <person name="Clavel T."/>
            <person name="Vogensen F.K."/>
        </authorList>
    </citation>
    <scope>NUCLEOTIDE SEQUENCE [LARGE SCALE GENOMIC DNA]</scope>
    <source>
        <strain evidence="1 2">WCA-9-b2</strain>
    </source>
</reference>
<gene>
    <name evidence="1" type="ORF">GN277_18925</name>
</gene>
<dbReference type="RefSeq" id="WP_159752649.1">
    <property type="nucleotide sequence ID" value="NZ_CASSPE010000133.1"/>
</dbReference>
<keyword evidence="2" id="KW-1185">Reference proteome</keyword>
<dbReference type="AlphaFoldDB" id="A0A7X3MJ59"/>
<accession>A0A7X3MJ59</accession>
<protein>
    <submittedName>
        <fullName evidence="1">Uncharacterized protein</fullName>
    </submittedName>
</protein>